<dbReference type="PATRIC" id="fig|285473.5.peg.5066"/>
<dbReference type="PANTHER" id="PTHR46268">
    <property type="entry name" value="STRESS RESPONSE PROTEIN NHAX"/>
    <property type="match status" value="1"/>
</dbReference>
<dbReference type="InterPro" id="IPR006015">
    <property type="entry name" value="Universal_stress_UspA"/>
</dbReference>
<dbReference type="InterPro" id="IPR014729">
    <property type="entry name" value="Rossmann-like_a/b/a_fold"/>
</dbReference>
<evidence type="ECO:0000259" key="3">
    <source>
        <dbReference type="Pfam" id="PF00582"/>
    </source>
</evidence>
<name>A0A1D8G8Y6_9ACTN</name>
<comment type="similarity">
    <text evidence="1">Belongs to the universal stress protein A family.</text>
</comment>
<dbReference type="RefSeq" id="WP_031129217.1">
    <property type="nucleotide sequence ID" value="NZ_CP017316.1"/>
</dbReference>
<dbReference type="InterPro" id="IPR006016">
    <property type="entry name" value="UspA"/>
</dbReference>
<proteinExistence type="inferred from homology"/>
<feature type="domain" description="UspA" evidence="3">
    <location>
        <begin position="1"/>
        <end position="135"/>
    </location>
</feature>
<reference evidence="4 5" key="1">
    <citation type="submission" date="2016-09" db="EMBL/GenBank/DDBJ databases">
        <title>Streptomyces rubrolavendulae MJM4426 Genome sequencing and assembly.</title>
        <authorList>
            <person name="Kim J.-G."/>
        </authorList>
    </citation>
    <scope>NUCLEOTIDE SEQUENCE [LARGE SCALE GENOMIC DNA]</scope>
    <source>
        <strain evidence="4 5">MJM4426</strain>
    </source>
</reference>
<dbReference type="PANTHER" id="PTHR46268:SF6">
    <property type="entry name" value="UNIVERSAL STRESS PROTEIN UP12"/>
    <property type="match status" value="1"/>
</dbReference>
<organism evidence="4 5">
    <name type="scientific">Streptomyces rubrolavendulae</name>
    <dbReference type="NCBI Taxonomy" id="285473"/>
    <lineage>
        <taxon>Bacteria</taxon>
        <taxon>Bacillati</taxon>
        <taxon>Actinomycetota</taxon>
        <taxon>Actinomycetes</taxon>
        <taxon>Kitasatosporales</taxon>
        <taxon>Streptomycetaceae</taxon>
        <taxon>Streptomyces</taxon>
    </lineage>
</organism>
<protein>
    <submittedName>
        <fullName evidence="4">Universal stress protein</fullName>
    </submittedName>
</protein>
<dbReference type="GeneID" id="91406316"/>
<dbReference type="AlphaFoldDB" id="A0A1D8G8Y6"/>
<accession>A0A1D8G8Y6</accession>
<evidence type="ECO:0000313" key="4">
    <source>
        <dbReference type="EMBL" id="AOT61916.1"/>
    </source>
</evidence>
<evidence type="ECO:0000256" key="1">
    <source>
        <dbReference type="ARBA" id="ARBA00008791"/>
    </source>
</evidence>
<dbReference type="KEGG" id="srn:A4G23_04807"/>
<feature type="region of interest" description="Disordered" evidence="2">
    <location>
        <begin position="136"/>
        <end position="159"/>
    </location>
</feature>
<dbReference type="Gene3D" id="3.40.50.620">
    <property type="entry name" value="HUPs"/>
    <property type="match status" value="2"/>
</dbReference>
<dbReference type="STRING" id="285473.A4G23_04807"/>
<keyword evidence="5" id="KW-1185">Reference proteome</keyword>
<dbReference type="SUPFAM" id="SSF52402">
    <property type="entry name" value="Adenine nucleotide alpha hydrolases-like"/>
    <property type="match status" value="2"/>
</dbReference>
<dbReference type="PRINTS" id="PR01438">
    <property type="entry name" value="UNVRSLSTRESS"/>
</dbReference>
<sequence>MSRTVTVGVDGSRESLAAVDWAAGEAVRRAVALRLLHVWGGEDPRTHLVDQETARGWGERTLDAARRRLVRRHPDLRVETRWVAGDPVETLDAAAQESEVLVLGSRGLTGLRGFLAGSVSLAVLARVRRPVVLVRPHNSPAPGADGPAEPLHGGPDERDGGVLPAGEVVVGLDVFGPCDEVLGFAFAAAERFGCPLRAMHAWTVPAAVYGPDMGGALPMLLTELEEDARRALDEVLVPWTDKYPRVPVLRDCHQGRPAQDLADAAHDARLVVVGRKNRRARFGTHIGAVTHAVVHHSPAPVAVVPHD</sequence>
<feature type="domain" description="UspA" evidence="3">
    <location>
        <begin position="168"/>
        <end position="305"/>
    </location>
</feature>
<dbReference type="OrthoDB" id="4867015at2"/>
<dbReference type="Pfam" id="PF00582">
    <property type="entry name" value="Usp"/>
    <property type="match status" value="2"/>
</dbReference>
<dbReference type="EMBL" id="CP017316">
    <property type="protein sequence ID" value="AOT61916.1"/>
    <property type="molecule type" value="Genomic_DNA"/>
</dbReference>
<evidence type="ECO:0000256" key="2">
    <source>
        <dbReference type="SAM" id="MobiDB-lite"/>
    </source>
</evidence>
<evidence type="ECO:0000313" key="5">
    <source>
        <dbReference type="Proteomes" id="UP000095349"/>
    </source>
</evidence>
<dbReference type="Proteomes" id="UP000095349">
    <property type="component" value="Chromosome"/>
</dbReference>
<gene>
    <name evidence="4" type="ORF">A4G23_04807</name>
</gene>